<name>K9G5T8_PEND1</name>
<protein>
    <submittedName>
        <fullName evidence="1">Uncharacterized protein</fullName>
    </submittedName>
</protein>
<evidence type="ECO:0000313" key="2">
    <source>
        <dbReference type="Proteomes" id="UP000009886"/>
    </source>
</evidence>
<dbReference type="KEGG" id="pdp:PDIP_34310"/>
<sequence>MFWASFLGLEKGPSLFWEKEWGWIDAEGYVSHIAPLMEGFFRL</sequence>
<dbReference type="EMBL" id="AKCU01000236">
    <property type="protein sequence ID" value="EKV16769.1"/>
    <property type="molecule type" value="Genomic_DNA"/>
</dbReference>
<proteinExistence type="predicted"/>
<reference evidence="2" key="1">
    <citation type="journal article" date="2012" name="BMC Genomics">
        <title>Genome sequence of the necrotrophic fungus Penicillium digitatum, the main postharvest pathogen of citrus.</title>
        <authorList>
            <person name="Marcet-Houben M."/>
            <person name="Ballester A.-R."/>
            <person name="de la Fuente B."/>
            <person name="Harries E."/>
            <person name="Marcos J.F."/>
            <person name="Gonzalez-Candelas L."/>
            <person name="Gabaldon T."/>
        </authorList>
    </citation>
    <scope>NUCLEOTIDE SEQUENCE [LARGE SCALE GENOMIC DNA]</scope>
    <source>
        <strain evidence="2">Pd1 / CECT 20795</strain>
    </source>
</reference>
<dbReference type="VEuPathDB" id="FungiDB:PDIP_34310"/>
<dbReference type="HOGENOM" id="CLU_207422_0_0_1"/>
<evidence type="ECO:0000313" key="1">
    <source>
        <dbReference type="EMBL" id="EKV16769.1"/>
    </source>
</evidence>
<accession>K9G5T8</accession>
<dbReference type="Proteomes" id="UP000009886">
    <property type="component" value="Unassembled WGS sequence"/>
</dbReference>
<dbReference type="AlphaFoldDB" id="K9G5T8"/>
<comment type="caution">
    <text evidence="1">The sequence shown here is derived from an EMBL/GenBank/DDBJ whole genome shotgun (WGS) entry which is preliminary data.</text>
</comment>
<gene>
    <name evidence="1" type="ORF">PDIP_34310</name>
</gene>
<dbReference type="OrthoDB" id="5415741at2759"/>
<organism evidence="1 2">
    <name type="scientific">Penicillium digitatum (strain Pd1 / CECT 20795)</name>
    <name type="common">Green mold</name>
    <dbReference type="NCBI Taxonomy" id="1170230"/>
    <lineage>
        <taxon>Eukaryota</taxon>
        <taxon>Fungi</taxon>
        <taxon>Dikarya</taxon>
        <taxon>Ascomycota</taxon>
        <taxon>Pezizomycotina</taxon>
        <taxon>Eurotiomycetes</taxon>
        <taxon>Eurotiomycetidae</taxon>
        <taxon>Eurotiales</taxon>
        <taxon>Aspergillaceae</taxon>
        <taxon>Penicillium</taxon>
    </lineage>
</organism>